<dbReference type="Proteomes" id="UP000054997">
    <property type="component" value="Unassembled WGS sequence"/>
</dbReference>
<dbReference type="AlphaFoldDB" id="A0A0W0VNU0"/>
<evidence type="ECO:0000256" key="1">
    <source>
        <dbReference type="ARBA" id="ARBA00003868"/>
    </source>
</evidence>
<dbReference type="InterPro" id="IPR036291">
    <property type="entry name" value="NAD(P)-bd_dom_sf"/>
</dbReference>
<evidence type="ECO:0000256" key="7">
    <source>
        <dbReference type="PIRSR" id="PIRSR000185-2"/>
    </source>
</evidence>
<dbReference type="InterPro" id="IPR014362">
    <property type="entry name" value="Glu_DH"/>
</dbReference>
<feature type="domain" description="Glutamate/phenylalanine/leucine/valine/L-tryptophan dehydrogenase C-terminal" evidence="10">
    <location>
        <begin position="182"/>
        <end position="421"/>
    </location>
</feature>
<evidence type="ECO:0000256" key="2">
    <source>
        <dbReference type="ARBA" id="ARBA00006382"/>
    </source>
</evidence>
<dbReference type="Gene3D" id="3.40.50.10860">
    <property type="entry name" value="Leucine Dehydrogenase, chain A, domain 1"/>
    <property type="match status" value="1"/>
</dbReference>
<dbReference type="InterPro" id="IPR006096">
    <property type="entry name" value="Glu/Leu/Phe/Val/Trp_DH_C"/>
</dbReference>
<gene>
    <name evidence="11" type="ORF">Llon_0994</name>
</gene>
<dbReference type="SUPFAM" id="SSF51735">
    <property type="entry name" value="NAD(P)-binding Rossmann-fold domains"/>
    <property type="match status" value="1"/>
</dbReference>
<proteinExistence type="inferred from homology"/>
<keyword evidence="3 5" id="KW-0560">Oxidoreductase</keyword>
<evidence type="ECO:0000256" key="8">
    <source>
        <dbReference type="PIRSR" id="PIRSR000185-3"/>
    </source>
</evidence>
<comment type="catalytic activity">
    <reaction evidence="4">
        <text>L-glutamate + NADP(+) + H2O = 2-oxoglutarate + NH4(+) + NADPH + H(+)</text>
        <dbReference type="Rhea" id="RHEA:11612"/>
        <dbReference type="ChEBI" id="CHEBI:15377"/>
        <dbReference type="ChEBI" id="CHEBI:15378"/>
        <dbReference type="ChEBI" id="CHEBI:16810"/>
        <dbReference type="ChEBI" id="CHEBI:28938"/>
        <dbReference type="ChEBI" id="CHEBI:29985"/>
        <dbReference type="ChEBI" id="CHEBI:57783"/>
        <dbReference type="ChEBI" id="CHEBI:58349"/>
        <dbReference type="EC" id="1.4.1.4"/>
    </reaction>
</comment>
<dbReference type="InterPro" id="IPR033922">
    <property type="entry name" value="NAD_bind_Glu_DH"/>
</dbReference>
<dbReference type="InterPro" id="IPR046346">
    <property type="entry name" value="Aminoacid_DH-like_N_sf"/>
</dbReference>
<accession>A0A0W0VNU0</accession>
<dbReference type="InterPro" id="IPR006095">
    <property type="entry name" value="Glu/Leu/Phe/Val/Trp_DH"/>
</dbReference>
<comment type="similarity">
    <text evidence="2 5 9">Belongs to the Glu/Leu/Phe/Val dehydrogenases family.</text>
</comment>
<evidence type="ECO:0000256" key="6">
    <source>
        <dbReference type="PIRSR" id="PIRSR000185-1"/>
    </source>
</evidence>
<dbReference type="PANTHER" id="PTHR11606:SF13">
    <property type="entry name" value="GLUTAMATE DEHYDROGENASE 1, MITOCHONDRIAL"/>
    <property type="match status" value="1"/>
</dbReference>
<evidence type="ECO:0000259" key="10">
    <source>
        <dbReference type="SMART" id="SM00839"/>
    </source>
</evidence>
<dbReference type="PATRIC" id="fig|45068.5.peg.1077"/>
<organism evidence="11 12">
    <name type="scientific">Legionella londiniensis</name>
    <dbReference type="NCBI Taxonomy" id="45068"/>
    <lineage>
        <taxon>Bacteria</taxon>
        <taxon>Pseudomonadati</taxon>
        <taxon>Pseudomonadota</taxon>
        <taxon>Gammaproteobacteria</taxon>
        <taxon>Legionellales</taxon>
        <taxon>Legionellaceae</taxon>
        <taxon>Legionella</taxon>
    </lineage>
</organism>
<feature type="site" description="Important for catalysis" evidence="8">
    <location>
        <position position="145"/>
    </location>
</feature>
<dbReference type="Pfam" id="PF00208">
    <property type="entry name" value="ELFV_dehydrog"/>
    <property type="match status" value="1"/>
</dbReference>
<feature type="binding site" evidence="7">
    <location>
        <position position="93"/>
    </location>
    <ligand>
        <name>substrate</name>
    </ligand>
</feature>
<protein>
    <recommendedName>
        <fullName evidence="5">Glutamate dehydrogenase</fullName>
    </recommendedName>
</protein>
<dbReference type="GO" id="GO:0006538">
    <property type="term" value="P:L-glutamate catabolic process"/>
    <property type="evidence" value="ECO:0007669"/>
    <property type="project" value="TreeGrafter"/>
</dbReference>
<dbReference type="PIRSF" id="PIRSF000185">
    <property type="entry name" value="Glu_DH"/>
    <property type="match status" value="1"/>
</dbReference>
<evidence type="ECO:0000313" key="11">
    <source>
        <dbReference type="EMBL" id="KTD21829.1"/>
    </source>
</evidence>
<reference evidence="11 12" key="1">
    <citation type="submission" date="2015-11" db="EMBL/GenBank/DDBJ databases">
        <title>Genomic analysis of 38 Legionella species identifies large and diverse effector repertoires.</title>
        <authorList>
            <person name="Burstein D."/>
            <person name="Amaro F."/>
            <person name="Zusman T."/>
            <person name="Lifshitz Z."/>
            <person name="Cohen O."/>
            <person name="Gilbert J.A."/>
            <person name="Pupko T."/>
            <person name="Shuman H.A."/>
            <person name="Segal G."/>
        </authorList>
    </citation>
    <scope>NUCLEOTIDE SEQUENCE [LARGE SCALE GENOMIC DNA]</scope>
    <source>
        <strain evidence="11 12">ATCC 49505</strain>
    </source>
</reference>
<comment type="caution">
    <text evidence="11">The sequence shown here is derived from an EMBL/GenBank/DDBJ whole genome shotgun (WGS) entry which is preliminary data.</text>
</comment>
<dbReference type="FunFam" id="3.40.50.10860:FF:000003">
    <property type="entry name" value="Glutamate dehydrogenase"/>
    <property type="match status" value="1"/>
</dbReference>
<dbReference type="STRING" id="45068.Llon_0994"/>
<feature type="binding site" evidence="7">
    <location>
        <position position="220"/>
    </location>
    <ligand>
        <name>NAD(+)</name>
        <dbReference type="ChEBI" id="CHEBI:57540"/>
    </ligand>
</feature>
<evidence type="ECO:0000313" key="12">
    <source>
        <dbReference type="Proteomes" id="UP000054997"/>
    </source>
</evidence>
<evidence type="ECO:0000256" key="5">
    <source>
        <dbReference type="PIRNR" id="PIRNR000185"/>
    </source>
</evidence>
<name>A0A0W0VNU0_9GAMM</name>
<dbReference type="GO" id="GO:0004354">
    <property type="term" value="F:glutamate dehydrogenase (NADP+) activity"/>
    <property type="evidence" value="ECO:0007669"/>
    <property type="project" value="UniProtKB-EC"/>
</dbReference>
<dbReference type="CDD" id="cd01076">
    <property type="entry name" value="NAD_bind_1_Glu_DH"/>
    <property type="match status" value="1"/>
</dbReference>
<evidence type="ECO:0000256" key="9">
    <source>
        <dbReference type="RuleBase" id="RU004417"/>
    </source>
</evidence>
<comment type="function">
    <text evidence="1">Catalyzes the reversible oxidative deamination of glutamate to alpha-ketoglutarate and ammonia.</text>
</comment>
<evidence type="ECO:0000256" key="4">
    <source>
        <dbReference type="ARBA" id="ARBA00048584"/>
    </source>
</evidence>
<dbReference type="SMART" id="SM00839">
    <property type="entry name" value="ELFV_dehydrog"/>
    <property type="match status" value="1"/>
</dbReference>
<keyword evidence="7" id="KW-0547">Nucleotide-binding</keyword>
<dbReference type="Pfam" id="PF02812">
    <property type="entry name" value="ELFV_dehydrog_N"/>
    <property type="match status" value="1"/>
</dbReference>
<keyword evidence="7" id="KW-0520">NAD</keyword>
<sequence>MNNHSFFTRSIARLEKAASYINIDKDALEKLKRPKASLQVSIPIRKDDGELNIFDGFRVQYENARGPGKGGIRYHPSVNMAEIQALALLMTLKCAVVNVPFGGSKGGINVSAKELNPRELERLSRKYIEMIADFIGPEKDILAPDLYTTPRIMSWMMDEYSTIVRHSCPNIVTGKPIALNGSEGRSTATGRGAYYCIKELEKQKKWSPGEIAVAIQGFGNAAQPVAELLYEDGYKIVAVSDSGGGVYNSDGIDIKDLIHKKKQLESVHDVYCKKSVCELHNASSISNEELLTLDVDILIPAAIEDQITKKNANDIRAKIIIEIANGPTTLEADAILNSRNILIVPDILANAGGVIASYFEWAQNKSGYYWQLDTVNHRLNHTITKEFNHVYDLMKKHKTDMRNAAHIHALNRYYQALACEDSYLDISPKD</sequence>
<dbReference type="PANTHER" id="PTHR11606">
    <property type="entry name" value="GLUTAMATE DEHYDROGENASE"/>
    <property type="match status" value="1"/>
</dbReference>
<dbReference type="InterPro" id="IPR006097">
    <property type="entry name" value="Glu/Leu/Phe/Val/Trp_DH_dimer"/>
</dbReference>
<dbReference type="OrthoDB" id="9803297at2"/>
<keyword evidence="12" id="KW-1185">Reference proteome</keyword>
<evidence type="ECO:0000256" key="3">
    <source>
        <dbReference type="ARBA" id="ARBA00023002"/>
    </source>
</evidence>
<dbReference type="EMBL" id="LNYK01000014">
    <property type="protein sequence ID" value="KTD21829.1"/>
    <property type="molecule type" value="Genomic_DNA"/>
</dbReference>
<dbReference type="SUPFAM" id="SSF53223">
    <property type="entry name" value="Aminoacid dehydrogenase-like, N-terminal domain"/>
    <property type="match status" value="1"/>
</dbReference>
<dbReference type="PRINTS" id="PR00082">
    <property type="entry name" value="GLFDHDRGNASE"/>
</dbReference>
<dbReference type="GO" id="GO:0004352">
    <property type="term" value="F:glutamate dehydrogenase (NAD+) activity"/>
    <property type="evidence" value="ECO:0007669"/>
    <property type="project" value="TreeGrafter"/>
</dbReference>
<feature type="binding site" evidence="7">
    <location>
        <position position="69"/>
    </location>
    <ligand>
        <name>substrate</name>
    </ligand>
</feature>
<dbReference type="RefSeq" id="WP_058528983.1">
    <property type="nucleotide sequence ID" value="NZ_CAAAHZ010000006.1"/>
</dbReference>
<dbReference type="Gene3D" id="3.40.50.720">
    <property type="entry name" value="NAD(P)-binding Rossmann-like Domain"/>
    <property type="match status" value="1"/>
</dbReference>
<feature type="binding site" evidence="7">
    <location>
        <position position="189"/>
    </location>
    <ligand>
        <name>NAD(+)</name>
        <dbReference type="ChEBI" id="CHEBI:57540"/>
    </ligand>
</feature>
<dbReference type="GO" id="GO:0000166">
    <property type="term" value="F:nucleotide binding"/>
    <property type="evidence" value="ECO:0007669"/>
    <property type="project" value="UniProtKB-KW"/>
</dbReference>
<feature type="binding site" evidence="7">
    <location>
        <position position="357"/>
    </location>
    <ligand>
        <name>substrate</name>
    </ligand>
</feature>
<feature type="active site" description="Proton donor" evidence="6">
    <location>
        <position position="105"/>
    </location>
</feature>